<feature type="non-terminal residue" evidence="2">
    <location>
        <position position="1"/>
    </location>
</feature>
<name>A0A4V1IZ69_ROZAC</name>
<feature type="transmembrane region" description="Helical" evidence="1">
    <location>
        <begin position="165"/>
        <end position="190"/>
    </location>
</feature>
<evidence type="ECO:0000256" key="1">
    <source>
        <dbReference type="SAM" id="Phobius"/>
    </source>
</evidence>
<keyword evidence="1" id="KW-1133">Transmembrane helix</keyword>
<protein>
    <submittedName>
        <fullName evidence="2">Uncharacterized protein</fullName>
    </submittedName>
</protein>
<keyword evidence="1" id="KW-0472">Membrane</keyword>
<proteinExistence type="predicted"/>
<evidence type="ECO:0000313" key="3">
    <source>
        <dbReference type="Proteomes" id="UP000281549"/>
    </source>
</evidence>
<evidence type="ECO:0000313" key="2">
    <source>
        <dbReference type="EMBL" id="RKP17019.1"/>
    </source>
</evidence>
<feature type="transmembrane region" description="Helical" evidence="1">
    <location>
        <begin position="136"/>
        <end position="153"/>
    </location>
</feature>
<sequence>FLINIIPSSMGCFIIFVEASMCFHLALRTIMCSQMKFLRFVVSLTQIFQLTMPITFTKLQDVFLLKSSFVVQLQNNLLKKMHLMKTKPPKFLVQIELQLVKEGCSKWVIISMYALTENMFNTKRKFIAFSLQLNRIVKVITLGINLLAFLLNWNQSTLIIHFMKCIFLMNLQIAKLVTMICQSLYLLMIIQH</sequence>
<keyword evidence="1" id="KW-0812">Transmembrane</keyword>
<feature type="transmembrane region" description="Helical" evidence="1">
    <location>
        <begin position="6"/>
        <end position="25"/>
    </location>
</feature>
<dbReference type="EMBL" id="ML006073">
    <property type="protein sequence ID" value="RKP17019.1"/>
    <property type="molecule type" value="Genomic_DNA"/>
</dbReference>
<reference evidence="3" key="1">
    <citation type="journal article" date="2018" name="Nat. Microbiol.">
        <title>Leveraging single-cell genomics to expand the fungal tree of life.</title>
        <authorList>
            <person name="Ahrendt S.R."/>
            <person name="Quandt C.A."/>
            <person name="Ciobanu D."/>
            <person name="Clum A."/>
            <person name="Salamov A."/>
            <person name="Andreopoulos B."/>
            <person name="Cheng J.F."/>
            <person name="Woyke T."/>
            <person name="Pelin A."/>
            <person name="Henrissat B."/>
            <person name="Reynolds N.K."/>
            <person name="Benny G.L."/>
            <person name="Smith M.E."/>
            <person name="James T.Y."/>
            <person name="Grigoriev I.V."/>
        </authorList>
    </citation>
    <scope>NUCLEOTIDE SEQUENCE [LARGE SCALE GENOMIC DNA]</scope>
    <source>
        <strain evidence="3">CSF55</strain>
    </source>
</reference>
<dbReference type="Proteomes" id="UP000281549">
    <property type="component" value="Unassembled WGS sequence"/>
</dbReference>
<gene>
    <name evidence="2" type="ORF">ROZALSC1DRAFT_31142</name>
</gene>
<organism evidence="2 3">
    <name type="scientific">Rozella allomycis (strain CSF55)</name>
    <dbReference type="NCBI Taxonomy" id="988480"/>
    <lineage>
        <taxon>Eukaryota</taxon>
        <taxon>Fungi</taxon>
        <taxon>Fungi incertae sedis</taxon>
        <taxon>Cryptomycota</taxon>
        <taxon>Cryptomycota incertae sedis</taxon>
        <taxon>Rozella</taxon>
    </lineage>
</organism>
<dbReference type="AlphaFoldDB" id="A0A4V1IZ69"/>
<accession>A0A4V1IZ69</accession>